<protein>
    <submittedName>
        <fullName evidence="2">Uncharacterized protein</fullName>
    </submittedName>
</protein>
<dbReference type="Pfam" id="PF11901">
    <property type="entry name" value="DM9"/>
    <property type="match status" value="1"/>
</dbReference>
<evidence type="ECO:0000313" key="3">
    <source>
        <dbReference type="Proteomes" id="UP001461498"/>
    </source>
</evidence>
<name>A0AAW1D0G6_9HEMI</name>
<keyword evidence="1" id="KW-0732">Signal</keyword>
<proteinExistence type="predicted"/>
<dbReference type="PANTHER" id="PTHR31649">
    <property type="entry name" value="AGAP009604-PA"/>
    <property type="match status" value="1"/>
</dbReference>
<reference evidence="2 3" key="1">
    <citation type="submission" date="2022-12" db="EMBL/GenBank/DDBJ databases">
        <title>Chromosome-level genome assembly of true bugs.</title>
        <authorList>
            <person name="Ma L."/>
            <person name="Li H."/>
        </authorList>
    </citation>
    <scope>NUCLEOTIDE SEQUENCE [LARGE SCALE GENOMIC DNA]</scope>
    <source>
        <strain evidence="2">Lab_2022b</strain>
    </source>
</reference>
<feature type="signal peptide" evidence="1">
    <location>
        <begin position="1"/>
        <end position="23"/>
    </location>
</feature>
<organism evidence="2 3">
    <name type="scientific">Rhynocoris fuscipes</name>
    <dbReference type="NCBI Taxonomy" id="488301"/>
    <lineage>
        <taxon>Eukaryota</taxon>
        <taxon>Metazoa</taxon>
        <taxon>Ecdysozoa</taxon>
        <taxon>Arthropoda</taxon>
        <taxon>Hexapoda</taxon>
        <taxon>Insecta</taxon>
        <taxon>Pterygota</taxon>
        <taxon>Neoptera</taxon>
        <taxon>Paraneoptera</taxon>
        <taxon>Hemiptera</taxon>
        <taxon>Heteroptera</taxon>
        <taxon>Panheteroptera</taxon>
        <taxon>Cimicomorpha</taxon>
        <taxon>Reduviidae</taxon>
        <taxon>Harpactorinae</taxon>
        <taxon>Harpactorini</taxon>
        <taxon>Rhynocoris</taxon>
    </lineage>
</organism>
<feature type="chain" id="PRO_5043822255" evidence="1">
    <location>
        <begin position="24"/>
        <end position="168"/>
    </location>
</feature>
<keyword evidence="3" id="KW-1185">Reference proteome</keyword>
<dbReference type="EMBL" id="JAPXFL010000008">
    <property type="protein sequence ID" value="KAK9502377.1"/>
    <property type="molecule type" value="Genomic_DNA"/>
</dbReference>
<dbReference type="InterPro" id="IPR006616">
    <property type="entry name" value="DM9_repeat"/>
</dbReference>
<dbReference type="SMART" id="SM00696">
    <property type="entry name" value="DM9"/>
    <property type="match status" value="2"/>
</dbReference>
<accession>A0AAW1D0G6</accession>
<dbReference type="Proteomes" id="UP001461498">
    <property type="component" value="Unassembled WGS sequence"/>
</dbReference>
<comment type="caution">
    <text evidence="2">The sequence shown here is derived from an EMBL/GenBank/DDBJ whole genome shotgun (WGS) entry which is preliminary data.</text>
</comment>
<evidence type="ECO:0000256" key="1">
    <source>
        <dbReference type="SAM" id="SignalP"/>
    </source>
</evidence>
<dbReference type="AlphaFoldDB" id="A0AAW1D0G6"/>
<sequence length="168" mass="18347">MCLRLVSTLFICISLSLIGSSFGRGNYKWVQSFGGSVPSDAVIAGTDHNGANIYAGRAKHEDDLLPAKINPSLGGAFVSKNGRDYKKTEYEVLCSDDIAWKFCSGGDVPPEALVMGKTADGDPLYMGRRLIDGTLTPGKVDPKNKWLYVPYNGTELKFYNYDVLILLI</sequence>
<gene>
    <name evidence="2" type="ORF">O3M35_011163</name>
</gene>
<evidence type="ECO:0000313" key="2">
    <source>
        <dbReference type="EMBL" id="KAK9502377.1"/>
    </source>
</evidence>
<dbReference type="PANTHER" id="PTHR31649:SF1">
    <property type="entry name" value="FARNESOIC ACID O-METHYL TRANSFERASE DOMAIN-CONTAINING PROTEIN"/>
    <property type="match status" value="1"/>
</dbReference>